<organism evidence="2 3">
    <name type="scientific">Hafnia alvei</name>
    <dbReference type="NCBI Taxonomy" id="569"/>
    <lineage>
        <taxon>Bacteria</taxon>
        <taxon>Pseudomonadati</taxon>
        <taxon>Pseudomonadota</taxon>
        <taxon>Gammaproteobacteria</taxon>
        <taxon>Enterobacterales</taxon>
        <taxon>Hafniaceae</taxon>
        <taxon>Hafnia</taxon>
    </lineage>
</organism>
<dbReference type="RefSeq" id="WP_043495147.1">
    <property type="nucleotide sequence ID" value="NZ_CAUEKE010000001.1"/>
</dbReference>
<feature type="domain" description="YagK/YfjJ C-terminal" evidence="1">
    <location>
        <begin position="29"/>
        <end position="171"/>
    </location>
</feature>
<evidence type="ECO:0000313" key="2">
    <source>
        <dbReference type="EMBL" id="STQ81679.1"/>
    </source>
</evidence>
<dbReference type="AlphaFoldDB" id="A0A377PND5"/>
<reference evidence="2 3" key="1">
    <citation type="submission" date="2018-06" db="EMBL/GenBank/DDBJ databases">
        <authorList>
            <consortium name="Pathogen Informatics"/>
            <person name="Doyle S."/>
        </authorList>
    </citation>
    <scope>NUCLEOTIDE SEQUENCE [LARGE SCALE GENOMIC DNA]</scope>
    <source>
        <strain evidence="2 3">NCTC8105</strain>
    </source>
</reference>
<dbReference type="InterPro" id="IPR057271">
    <property type="entry name" value="YagK_YfjJ_C"/>
</dbReference>
<evidence type="ECO:0000259" key="1">
    <source>
        <dbReference type="Pfam" id="PF11726"/>
    </source>
</evidence>
<evidence type="ECO:0000313" key="3">
    <source>
        <dbReference type="Proteomes" id="UP000254821"/>
    </source>
</evidence>
<protein>
    <submittedName>
        <fullName evidence="2">Protein of uncharacterized function (DUF3296)</fullName>
    </submittedName>
</protein>
<sequence>MTTTYNANPNYEMHPLIISDINEHLDAMFNRYSRLLAVRIDFGWRKNSMRYQKQSIDVMAKDMHNLINGIKANKSITGYYWVIECSSDKGLHVHAVFYLNGQKHNNPYMLVRMIGDEWAVCTDNEGYFHHCRNKKEFVASVERVVDHRNPEDINNLRYIISYLAKTSQKGIGVYVNRNNISARSNRGRPRQF</sequence>
<dbReference type="EMBL" id="UGHP01000001">
    <property type="protein sequence ID" value="STQ81679.1"/>
    <property type="molecule type" value="Genomic_DNA"/>
</dbReference>
<name>A0A377PND5_HAFAL</name>
<gene>
    <name evidence="2" type="ORF">NCTC8105_03866</name>
</gene>
<proteinExistence type="predicted"/>
<dbReference type="Proteomes" id="UP000254821">
    <property type="component" value="Unassembled WGS sequence"/>
</dbReference>
<dbReference type="Pfam" id="PF11726">
    <property type="entry name" value="YagK_YfjJ_C"/>
    <property type="match status" value="1"/>
</dbReference>
<accession>A0A377PND5</accession>